<keyword evidence="10" id="KW-1185">Reference proteome</keyword>
<evidence type="ECO:0000256" key="6">
    <source>
        <dbReference type="ARBA" id="ARBA00023136"/>
    </source>
</evidence>
<feature type="domain" description="NADH:quinone oxidoreductase/Mrp antiporter transmembrane" evidence="8">
    <location>
        <begin position="112"/>
        <end position="387"/>
    </location>
</feature>
<dbReference type="InterPro" id="IPR001750">
    <property type="entry name" value="ND/Mrp_TM"/>
</dbReference>
<dbReference type="AlphaFoldDB" id="A0A1V0N313"/>
<evidence type="ECO:0000256" key="2">
    <source>
        <dbReference type="ARBA" id="ARBA00022475"/>
    </source>
</evidence>
<evidence type="ECO:0000256" key="5">
    <source>
        <dbReference type="ARBA" id="ARBA00023002"/>
    </source>
</evidence>
<keyword evidence="2" id="KW-1003">Cell membrane</keyword>
<evidence type="ECO:0000256" key="1">
    <source>
        <dbReference type="ARBA" id="ARBA00004651"/>
    </source>
</evidence>
<dbReference type="Proteomes" id="UP000192050">
    <property type="component" value="Chromosome"/>
</dbReference>
<feature type="transmembrane region" description="Helical" evidence="7">
    <location>
        <begin position="141"/>
        <end position="165"/>
    </location>
</feature>
<dbReference type="KEGG" id="fai:FAD_0582"/>
<dbReference type="OrthoDB" id="19089at2157"/>
<keyword evidence="6 7" id="KW-0472">Membrane</keyword>
<evidence type="ECO:0000313" key="9">
    <source>
        <dbReference type="EMBL" id="ARD84494.1"/>
    </source>
</evidence>
<keyword evidence="4 7" id="KW-1133">Transmembrane helix</keyword>
<feature type="transmembrane region" description="Helical" evidence="7">
    <location>
        <begin position="89"/>
        <end position="106"/>
    </location>
</feature>
<feature type="transmembrane region" description="Helical" evidence="7">
    <location>
        <begin position="346"/>
        <end position="370"/>
    </location>
</feature>
<evidence type="ECO:0000256" key="4">
    <source>
        <dbReference type="ARBA" id="ARBA00022989"/>
    </source>
</evidence>
<keyword evidence="5" id="KW-0560">Oxidoreductase</keyword>
<gene>
    <name evidence="9" type="ORF">FAD_0582</name>
</gene>
<dbReference type="PRINTS" id="PR01437">
    <property type="entry name" value="NUOXDRDTASE4"/>
</dbReference>
<dbReference type="PANTHER" id="PTHR42682:SF5">
    <property type="entry name" value="HYDROGENASE-4 COMPONENT F"/>
    <property type="match status" value="1"/>
</dbReference>
<comment type="subcellular location">
    <subcellularLocation>
        <location evidence="1">Cell membrane</location>
        <topology evidence="1">Multi-pass membrane protein</topology>
    </subcellularLocation>
</comment>
<protein>
    <submittedName>
        <fullName evidence="9">Hydrogenase 4 subunit F</fullName>
    </submittedName>
</protein>
<evidence type="ECO:0000256" key="3">
    <source>
        <dbReference type="ARBA" id="ARBA00022692"/>
    </source>
</evidence>
<dbReference type="RefSeq" id="WP_081141701.1">
    <property type="nucleotide sequence ID" value="NZ_CP015363.1"/>
</dbReference>
<organism evidence="9 10">
    <name type="scientific">Ferroplasma acidiphilum</name>
    <dbReference type="NCBI Taxonomy" id="74969"/>
    <lineage>
        <taxon>Archaea</taxon>
        <taxon>Methanobacteriati</taxon>
        <taxon>Thermoplasmatota</taxon>
        <taxon>Thermoplasmata</taxon>
        <taxon>Thermoplasmatales</taxon>
        <taxon>Ferroplasmaceae</taxon>
        <taxon>Ferroplasma</taxon>
    </lineage>
</organism>
<feature type="transmembrane region" description="Helical" evidence="7">
    <location>
        <begin position="417"/>
        <end position="440"/>
    </location>
</feature>
<dbReference type="GO" id="GO:0042773">
    <property type="term" value="P:ATP synthesis coupled electron transport"/>
    <property type="evidence" value="ECO:0007669"/>
    <property type="project" value="InterPro"/>
</dbReference>
<feature type="transmembrane region" description="Helical" evidence="7">
    <location>
        <begin position="53"/>
        <end position="77"/>
    </location>
</feature>
<dbReference type="NCBIfam" id="NF005042">
    <property type="entry name" value="PRK06458.1-2"/>
    <property type="match status" value="1"/>
</dbReference>
<dbReference type="EMBL" id="CP015363">
    <property type="protein sequence ID" value="ARD84494.1"/>
    <property type="molecule type" value="Genomic_DNA"/>
</dbReference>
<keyword evidence="3 7" id="KW-0812">Transmembrane</keyword>
<feature type="transmembrane region" description="Helical" evidence="7">
    <location>
        <begin position="21"/>
        <end position="41"/>
    </location>
</feature>
<feature type="transmembrane region" description="Helical" evidence="7">
    <location>
        <begin position="376"/>
        <end position="396"/>
    </location>
</feature>
<dbReference type="InterPro" id="IPR003918">
    <property type="entry name" value="NADH_UbQ_OxRdtase"/>
</dbReference>
<sequence>MIYEILILAIPLISMAYFKKIKEASIIGAIIEMVLLISLYFNMAPSGFFFIDHITYIFILMVSSVYLMSLIYSVKYVHNIKNKGISENVYYMLMGFFYVAMEFALMVNNYGFMWVGIETTTISSALLLITEKSDISLEATWRYIIIVSAGVTFAFISVILIYYSFGTLTITTILAYGAKDTIAVRLAVAIALVGFGTKVGVFPVHTWLPDAHSEAPAPVSAMFSGVLLPVALYVLYRIYEIFPMRELFVWAGTISVLFAAIFLGYQKNYKRMFAYSTMENMNIALIGFSTFTITGLIGSLLLLLAHSFGKAGAFYSSGNVYEMSGTKSIDGVSGLIRNRSSAASMLLSSFAVTGTPPFGTFFGEFLILYSVFTIHFYAQFVIIVLSLFLAFVSINFNVSKMIFRGKSEYSQSGINTALPLIAAILSIFIGVVFLVVYHAIL</sequence>
<reference evidence="9 10" key="1">
    <citation type="submission" date="2011-10" db="EMBL/GenBank/DDBJ databases">
        <title>Metabolic and evolutionary patterns in the extreme acidophile Ferroplasma acidiphilum.</title>
        <authorList>
            <person name="Golyshina O.V."/>
            <person name="Kozyavkin S.A."/>
            <person name="Tatusov R.L."/>
            <person name="Slesarev A.I."/>
            <person name="Golyshin P.N."/>
        </authorList>
    </citation>
    <scope>NUCLEOTIDE SEQUENCE [LARGE SCALE GENOMIC DNA]</scope>
    <source>
        <strain evidence="10">Y</strain>
    </source>
</reference>
<feature type="transmembrane region" description="Helical" evidence="7">
    <location>
        <begin position="247"/>
        <end position="265"/>
    </location>
</feature>
<dbReference type="GO" id="GO:0016491">
    <property type="term" value="F:oxidoreductase activity"/>
    <property type="evidence" value="ECO:0007669"/>
    <property type="project" value="UniProtKB-KW"/>
</dbReference>
<feature type="transmembrane region" description="Helical" evidence="7">
    <location>
        <begin position="285"/>
        <end position="305"/>
    </location>
</feature>
<dbReference type="Pfam" id="PF00361">
    <property type="entry name" value="Proton_antipo_M"/>
    <property type="match status" value="1"/>
</dbReference>
<name>A0A1V0N313_9ARCH</name>
<dbReference type="InterPro" id="IPR052175">
    <property type="entry name" value="ComplexI-like_HydComp"/>
</dbReference>
<dbReference type="GO" id="GO:0008137">
    <property type="term" value="F:NADH dehydrogenase (ubiquinone) activity"/>
    <property type="evidence" value="ECO:0007669"/>
    <property type="project" value="InterPro"/>
</dbReference>
<dbReference type="GO" id="GO:0005886">
    <property type="term" value="C:plasma membrane"/>
    <property type="evidence" value="ECO:0007669"/>
    <property type="project" value="UniProtKB-SubCell"/>
</dbReference>
<evidence type="ECO:0000259" key="8">
    <source>
        <dbReference type="Pfam" id="PF00361"/>
    </source>
</evidence>
<evidence type="ECO:0000313" key="10">
    <source>
        <dbReference type="Proteomes" id="UP000192050"/>
    </source>
</evidence>
<proteinExistence type="predicted"/>
<accession>A0A1V0N313</accession>
<dbReference type="GeneID" id="31676086"/>
<feature type="transmembrane region" description="Helical" evidence="7">
    <location>
        <begin position="215"/>
        <end position="235"/>
    </location>
</feature>
<dbReference type="STRING" id="74969.FAD_0582"/>
<evidence type="ECO:0000256" key="7">
    <source>
        <dbReference type="SAM" id="Phobius"/>
    </source>
</evidence>
<dbReference type="PANTHER" id="PTHR42682">
    <property type="entry name" value="HYDROGENASE-4 COMPONENT F"/>
    <property type="match status" value="1"/>
</dbReference>